<dbReference type="AlphaFoldDB" id="M2XX87"/>
<dbReference type="UniPathway" id="UPA00143"/>
<feature type="compositionally biased region" description="Basic and acidic residues" evidence="11">
    <location>
        <begin position="16"/>
        <end position="25"/>
    </location>
</feature>
<comment type="subcellular location">
    <subcellularLocation>
        <location evidence="3">Cytoplasm</location>
    </subcellularLocation>
    <subcellularLocation>
        <location evidence="2">Nucleus</location>
    </subcellularLocation>
</comment>
<proteinExistence type="inferred from homology"/>
<dbReference type="Proteomes" id="UP000030680">
    <property type="component" value="Unassembled WGS sequence"/>
</dbReference>
<dbReference type="GO" id="GO:0006511">
    <property type="term" value="P:ubiquitin-dependent protein catabolic process"/>
    <property type="evidence" value="ECO:0007669"/>
    <property type="project" value="InterPro"/>
</dbReference>
<accession>M2XX87</accession>
<keyword evidence="7" id="KW-0963">Cytoplasm</keyword>
<dbReference type="PROSITE" id="PS51698">
    <property type="entry name" value="U_BOX"/>
    <property type="match status" value="1"/>
</dbReference>
<keyword evidence="9" id="KW-0833">Ubl conjugation pathway</keyword>
<protein>
    <recommendedName>
        <fullName evidence="6">RING-type E3 ubiquitin transferase</fullName>
        <ecNumber evidence="6">2.3.2.27</ecNumber>
    </recommendedName>
</protein>
<dbReference type="SMART" id="SM00504">
    <property type="entry name" value="Ubox"/>
    <property type="match status" value="1"/>
</dbReference>
<dbReference type="GO" id="GO:0000151">
    <property type="term" value="C:ubiquitin ligase complex"/>
    <property type="evidence" value="ECO:0007669"/>
    <property type="project" value="InterPro"/>
</dbReference>
<name>M2XX87_GALSU</name>
<evidence type="ECO:0000256" key="5">
    <source>
        <dbReference type="ARBA" id="ARBA00007434"/>
    </source>
</evidence>
<evidence type="ECO:0000256" key="4">
    <source>
        <dbReference type="ARBA" id="ARBA00004906"/>
    </source>
</evidence>
<comment type="catalytic activity">
    <reaction evidence="1">
        <text>S-ubiquitinyl-[E2 ubiquitin-conjugating enzyme]-L-cysteine + [acceptor protein]-L-lysine = [E2 ubiquitin-conjugating enzyme]-L-cysteine + N(6)-ubiquitinyl-[acceptor protein]-L-lysine.</text>
        <dbReference type="EC" id="2.3.2.27"/>
    </reaction>
</comment>
<evidence type="ECO:0000256" key="11">
    <source>
        <dbReference type="SAM" id="MobiDB-lite"/>
    </source>
</evidence>
<keyword evidence="8" id="KW-0808">Transferase</keyword>
<dbReference type="GeneID" id="17087097"/>
<dbReference type="Gene3D" id="3.30.40.10">
    <property type="entry name" value="Zinc/RING finger domain, C3HC4 (zinc finger)"/>
    <property type="match status" value="1"/>
</dbReference>
<dbReference type="InterPro" id="IPR003613">
    <property type="entry name" value="Ubox_domain"/>
</dbReference>
<dbReference type="GO" id="GO:0000209">
    <property type="term" value="P:protein polyubiquitination"/>
    <property type="evidence" value="ECO:0007669"/>
    <property type="project" value="TreeGrafter"/>
</dbReference>
<feature type="compositionally biased region" description="Low complexity" evidence="11">
    <location>
        <begin position="1"/>
        <end position="14"/>
    </location>
</feature>
<dbReference type="GO" id="GO:0016874">
    <property type="term" value="F:ligase activity"/>
    <property type="evidence" value="ECO:0007669"/>
    <property type="project" value="UniProtKB-KW"/>
</dbReference>
<feature type="domain" description="U-box" evidence="12">
    <location>
        <begin position="1055"/>
        <end position="1129"/>
    </location>
</feature>
<evidence type="ECO:0000256" key="3">
    <source>
        <dbReference type="ARBA" id="ARBA00004496"/>
    </source>
</evidence>
<dbReference type="InterPro" id="IPR045132">
    <property type="entry name" value="UBE4"/>
</dbReference>
<dbReference type="OMA" id="WLTEIAM"/>
<dbReference type="RefSeq" id="XP_005704763.1">
    <property type="nucleotide sequence ID" value="XM_005704706.1"/>
</dbReference>
<dbReference type="eggNOG" id="KOG2042">
    <property type="taxonomic scope" value="Eukaryota"/>
</dbReference>
<feature type="compositionally biased region" description="Basic and acidic residues" evidence="11">
    <location>
        <begin position="57"/>
        <end position="78"/>
    </location>
</feature>
<dbReference type="GO" id="GO:0005634">
    <property type="term" value="C:nucleus"/>
    <property type="evidence" value="ECO:0007669"/>
    <property type="project" value="UniProtKB-SubCell"/>
</dbReference>
<dbReference type="GO" id="GO:0034450">
    <property type="term" value="F:ubiquitin-ubiquitin ligase activity"/>
    <property type="evidence" value="ECO:0007669"/>
    <property type="project" value="InterPro"/>
</dbReference>
<evidence type="ECO:0000256" key="6">
    <source>
        <dbReference type="ARBA" id="ARBA00012483"/>
    </source>
</evidence>
<evidence type="ECO:0000256" key="1">
    <source>
        <dbReference type="ARBA" id="ARBA00000900"/>
    </source>
</evidence>
<evidence type="ECO:0000256" key="10">
    <source>
        <dbReference type="ARBA" id="ARBA00023242"/>
    </source>
</evidence>
<keyword evidence="13" id="KW-0436">Ligase</keyword>
<dbReference type="Gramene" id="EME28243">
    <property type="protein sequence ID" value="EME28243"/>
    <property type="gene ID" value="Gasu_42450"/>
</dbReference>
<feature type="compositionally biased region" description="Polar residues" evidence="11">
    <location>
        <begin position="89"/>
        <end position="100"/>
    </location>
</feature>
<reference evidence="14" key="1">
    <citation type="journal article" date="2013" name="Science">
        <title>Gene transfer from bacteria and archaea facilitated evolution of an extremophilic eukaryote.</title>
        <authorList>
            <person name="Schonknecht G."/>
            <person name="Chen W.H."/>
            <person name="Ternes C.M."/>
            <person name="Barbier G.G."/>
            <person name="Shrestha R.P."/>
            <person name="Stanke M."/>
            <person name="Brautigam A."/>
            <person name="Baker B.J."/>
            <person name="Banfield J.F."/>
            <person name="Garavito R.M."/>
            <person name="Carr K."/>
            <person name="Wilkerson C."/>
            <person name="Rensing S.A."/>
            <person name="Gagneul D."/>
            <person name="Dickenson N.E."/>
            <person name="Oesterhelt C."/>
            <person name="Lercher M.J."/>
            <person name="Weber A.P."/>
        </authorList>
    </citation>
    <scope>NUCLEOTIDE SEQUENCE [LARGE SCALE GENOMIC DNA]</scope>
    <source>
        <strain evidence="14">074W</strain>
    </source>
</reference>
<evidence type="ECO:0000256" key="9">
    <source>
        <dbReference type="ARBA" id="ARBA00022786"/>
    </source>
</evidence>
<comment type="similarity">
    <text evidence="5">Belongs to the ubiquitin conjugation factor E4 family.</text>
</comment>
<dbReference type="PANTHER" id="PTHR13931:SF2">
    <property type="entry name" value="UBIQUITIN CONJUGATION FACTOR E4 B"/>
    <property type="match status" value="1"/>
</dbReference>
<evidence type="ECO:0000313" key="13">
    <source>
        <dbReference type="EMBL" id="EME28243.1"/>
    </source>
</evidence>
<feature type="region of interest" description="Disordered" evidence="11">
    <location>
        <begin position="1"/>
        <end position="100"/>
    </location>
</feature>
<dbReference type="GO" id="GO:0005737">
    <property type="term" value="C:cytoplasm"/>
    <property type="evidence" value="ECO:0007669"/>
    <property type="project" value="UniProtKB-SubCell"/>
</dbReference>
<dbReference type="PANTHER" id="PTHR13931">
    <property type="entry name" value="UBIQUITINATION FACTOR E4"/>
    <property type="match status" value="1"/>
</dbReference>
<dbReference type="Pfam" id="PF10408">
    <property type="entry name" value="Ufd2P_core"/>
    <property type="match status" value="1"/>
</dbReference>
<sequence length="1129" mass="129556">MNWLKSRSSSSASSTHGEESQENKETQSQATPSEEEVRRKRLARFEVLNKGTSRSTVEPKEQQTTASKKESFSKEQADSHIQSSSTSSMHRNQTSLASSNDKNFVAAVRSSSTAVASTQGSKQSLEQLQEQIICRILRITLNEQTSSEELIFMKDLKEEWLTEKSSSEVLVTKDRADRIIFERLLQTGSGLDPLRYLLESYQRAADQESLLSISFSAEVKQPLLDTVTFVKKLIVSYLGLLLSNSELFYTDSPMYRSAHFMEALVEDRIPAGLLKDIVTRFEEEDDNTLAEIFYPIMELLCSKAMKTSLLKGNFAAALRALGGLLSFKSLAILFTRHRNFNLSEERISQPSVTGRSMEMETLLGPFFRLTALKDDDEIANTLFSNPRKRTRQDVDQSMSSLRASLKVLRHGLHEILLSLLKASPESRESVLKWFATFLHFDKERVKLQADYKKLATDGFAMNVLSVLLLLSQPFADPRSPKLDNIDPTFCVSKHRIDYSGETRLAVDSEDLARWVDPKNPNAQVSFQNMKRQQAMELANSGTSTFSDQKTDSIQVKDQYHFITECFFLALRSCQLVFGGTIQMYQEHILRGMQHLYSLQRDMESSQMSASSRGGPLASIMEARLNEVNRQLDLLIVQKLSYDVYLQDEELLSLLLQFCATVASWLLRIAFGNQIRSSQDLKLPLPTPPPTLLCTLPEHTVEVVADALLFCARFCPSTLDSVSFIHHEMLGFLCAIVSSPLHVRNPYLRSKFVEFLWAILGDPPSPQSPQEEWISRSTAWTASFESNPVCQKYLPGALVRLYVEVEHTGSHSQFYDKFSIRYHITCIFYYMWHLSTYRTSIRYEAENESVFVKFVNMLLNDATYLLDEALGDLTEIHSLQERLDENGSSSDSTERQEQQSRLSQLERQVKSYNLLSHSSVNMLHFLTEDDRVRKVFLKPEMVTRLAEMLNYFLLQLCGPKCQSLVVRNREQYAWEPRVLLTQIVGIYLHFREEEDFAKSVAKDGRSYSQELFERALDIVHRRRLLSDEECHELQLMMKRFQEFEKLESEDEDLVRNAPEEFLDPIMATIMREPVLLPTSRTIVDLSTISRHLLSDPSDPFNREFLSMEMLQPQEELKRRIEDYIASKQKK</sequence>
<dbReference type="InterPro" id="IPR013083">
    <property type="entry name" value="Znf_RING/FYVE/PHD"/>
</dbReference>
<dbReference type="EMBL" id="KB454522">
    <property type="protein sequence ID" value="EME28243.1"/>
    <property type="molecule type" value="Genomic_DNA"/>
</dbReference>
<evidence type="ECO:0000256" key="2">
    <source>
        <dbReference type="ARBA" id="ARBA00004123"/>
    </source>
</evidence>
<evidence type="ECO:0000259" key="12">
    <source>
        <dbReference type="PROSITE" id="PS51698"/>
    </source>
</evidence>
<evidence type="ECO:0000256" key="8">
    <source>
        <dbReference type="ARBA" id="ARBA00022679"/>
    </source>
</evidence>
<evidence type="ECO:0000313" key="14">
    <source>
        <dbReference type="Proteomes" id="UP000030680"/>
    </source>
</evidence>
<dbReference type="OrthoDB" id="20295at2759"/>
<dbReference type="SUPFAM" id="SSF57850">
    <property type="entry name" value="RING/U-box"/>
    <property type="match status" value="1"/>
</dbReference>
<gene>
    <name evidence="13" type="ORF">Gasu_42450</name>
</gene>
<comment type="pathway">
    <text evidence="4">Protein modification; protein ubiquitination.</text>
</comment>
<dbReference type="FunFam" id="3.30.40.10:FF:000055">
    <property type="entry name" value="Ubiquitin conjugation factor e4 a"/>
    <property type="match status" value="1"/>
</dbReference>
<dbReference type="Pfam" id="PF04564">
    <property type="entry name" value="U-box"/>
    <property type="match status" value="1"/>
</dbReference>
<evidence type="ECO:0000256" key="7">
    <source>
        <dbReference type="ARBA" id="ARBA00022490"/>
    </source>
</evidence>
<dbReference type="EC" id="2.3.2.27" evidence="6"/>
<organism evidence="13 14">
    <name type="scientific">Galdieria sulphuraria</name>
    <name type="common">Red alga</name>
    <dbReference type="NCBI Taxonomy" id="130081"/>
    <lineage>
        <taxon>Eukaryota</taxon>
        <taxon>Rhodophyta</taxon>
        <taxon>Bangiophyceae</taxon>
        <taxon>Galdieriales</taxon>
        <taxon>Galdieriaceae</taxon>
        <taxon>Galdieria</taxon>
    </lineage>
</organism>
<dbReference type="KEGG" id="gsl:Gasu_42450"/>
<keyword evidence="10" id="KW-0539">Nucleus</keyword>
<keyword evidence="14" id="KW-1185">Reference proteome</keyword>
<dbReference type="GO" id="GO:0036503">
    <property type="term" value="P:ERAD pathway"/>
    <property type="evidence" value="ECO:0007669"/>
    <property type="project" value="InterPro"/>
</dbReference>
<dbReference type="InterPro" id="IPR019474">
    <property type="entry name" value="Ub_conjug_fac_E4_core"/>
</dbReference>
<dbReference type="STRING" id="130081.M2XX87"/>